<organism evidence="1 2">
    <name type="scientific">Pseudomonas fluorescens (strain SBW25)</name>
    <dbReference type="NCBI Taxonomy" id="216595"/>
    <lineage>
        <taxon>Bacteria</taxon>
        <taxon>Pseudomonadati</taxon>
        <taxon>Pseudomonadota</taxon>
        <taxon>Gammaproteobacteria</taxon>
        <taxon>Pseudomonadales</taxon>
        <taxon>Pseudomonadaceae</taxon>
        <taxon>Pseudomonas</taxon>
    </lineage>
</organism>
<dbReference type="AlphaFoldDB" id="A4V6T9"/>
<protein>
    <submittedName>
        <fullName evidence="1">Uncharacterized protein</fullName>
    </submittedName>
</protein>
<evidence type="ECO:0000313" key="2">
    <source>
        <dbReference type="Proteomes" id="UP000002332"/>
    </source>
</evidence>
<reference evidence="1 2" key="1">
    <citation type="journal article" date="2007" name="ISME J.">
        <title>Sequence-based analysis of pQBR103; a representative of a unique, transfer-proficient mega plasmid resident in the microbial community of sugar beet.</title>
        <authorList>
            <person name="Tett A."/>
            <person name="Spiers A.J."/>
            <person name="Crossman L.C."/>
            <person name="Ager D."/>
            <person name="Ciric L."/>
            <person name="Dow J.M."/>
            <person name="Fry J.C."/>
            <person name="Harris D."/>
            <person name="Lilley A."/>
            <person name="Oliver A."/>
            <person name="Parkhill J."/>
            <person name="Quail M.A."/>
            <person name="Rainey P.B."/>
            <person name="Saunders N.J."/>
            <person name="Seeger K."/>
            <person name="Snyder L.A.S."/>
            <person name="Squares R."/>
            <person name="Thomas C.M."/>
            <person name="Turner S.L."/>
            <person name="Zhang X.-X."/>
            <person name="Field D."/>
            <person name="Bailey M.J."/>
        </authorList>
    </citation>
    <scope>NUCLEOTIDE SEQUENCE [LARGE SCALE GENOMIC DNA]</scope>
    <source>
        <strain evidence="1 2">SBW25</strain>
    </source>
</reference>
<name>A4V6T9_PSEFS</name>
<gene>
    <name evidence="1" type="ordered locus">pQBR0219</name>
</gene>
<dbReference type="PATRIC" id="fig|216595.4.peg.130"/>
<dbReference type="Proteomes" id="UP000002332">
    <property type="component" value="Plasmid pQBR103"/>
</dbReference>
<dbReference type="RefSeq" id="WP_011923027.1">
    <property type="nucleotide sequence ID" value="NC_009444.1"/>
</dbReference>
<accession>A4V6T9</accession>
<geneLocation type="plasmid" evidence="1 2">
    <name>pQBR103</name>
</geneLocation>
<dbReference type="EMBL" id="AM235768">
    <property type="protein sequence ID" value="CAM96251.1"/>
    <property type="molecule type" value="Genomic_DNA"/>
</dbReference>
<evidence type="ECO:0000313" key="1">
    <source>
        <dbReference type="EMBL" id="CAM96251.1"/>
    </source>
</evidence>
<sequence>MPTPHENQQALTGAGFALSDFKSISGADGSIKPTGLDGFEVVETGGGCLALRRDVGGFYMLLTSECGSDVPDEQDWEQNLIGIYRKDDDSEVMCMPARELLDLINNDTKPIDSESLDS</sequence>
<keyword evidence="1" id="KW-0614">Plasmid</keyword>
<proteinExistence type="predicted"/>